<evidence type="ECO:0000313" key="5">
    <source>
        <dbReference type="EMBL" id="MFD2247194.1"/>
    </source>
</evidence>
<sequence>MKTQHTFALLAMVRRNKPNKLGEIPVFIRVTINGNNTEIATKHFVKPELWDTSKGKVKGRSDLAKTINDTIDLFKLRAKQHYNKLIEAGKEVDLLAIKNGVLCIEEKQPTLLEVFSKLVRDVHAKIGVEYSMSCYSAYRASENHLVMFLEEEYKLQDYKLKDLSFRFIADFEHYLKTKGKCRQNGAIKHIQRVKKSVRIALKYDYIQKDPFLLHSMGKDKVIRLPLNEGELKTLEAMKVDVERLEIIRDMFLFTCYTGLAFIDAKHLKKENIGIGIDGEEWIFTERQKTGNTCAIPLLPPAKAILKKYAIHDKVLTSGYLLPIPSNQKFNAYLKEIGDLAGVRKKLTVHIGRHTFATTIALQNGVPMEVVKQMLGHDNIKTTQIYAKVETRLIADSMNALRKKY</sequence>
<accession>A0ABW5CYW1</accession>
<keyword evidence="3" id="KW-0233">DNA recombination</keyword>
<feature type="domain" description="Tyr recombinase" evidence="4">
    <location>
        <begin position="219"/>
        <end position="398"/>
    </location>
</feature>
<dbReference type="InterPro" id="IPR013762">
    <property type="entry name" value="Integrase-like_cat_sf"/>
</dbReference>
<dbReference type="PANTHER" id="PTHR30349">
    <property type="entry name" value="PHAGE INTEGRASE-RELATED"/>
    <property type="match status" value="1"/>
</dbReference>
<comment type="caution">
    <text evidence="5">The sequence shown here is derived from an EMBL/GenBank/DDBJ whole genome shotgun (WGS) entry which is preliminary data.</text>
</comment>
<dbReference type="PANTHER" id="PTHR30349:SF64">
    <property type="entry name" value="PROPHAGE INTEGRASE INTD-RELATED"/>
    <property type="match status" value="1"/>
</dbReference>
<dbReference type="SUPFAM" id="SSF56349">
    <property type="entry name" value="DNA breaking-rejoining enzymes"/>
    <property type="match status" value="1"/>
</dbReference>
<evidence type="ECO:0000313" key="6">
    <source>
        <dbReference type="Proteomes" id="UP001597374"/>
    </source>
</evidence>
<name>A0ABW5CYW1_9BACT</name>
<protein>
    <submittedName>
        <fullName evidence="5">Site-specific integrase</fullName>
    </submittedName>
</protein>
<dbReference type="Pfam" id="PF17293">
    <property type="entry name" value="Arm-DNA-bind_5"/>
    <property type="match status" value="1"/>
</dbReference>
<dbReference type="Pfam" id="PF00589">
    <property type="entry name" value="Phage_integrase"/>
    <property type="match status" value="1"/>
</dbReference>
<dbReference type="Gene3D" id="1.10.150.130">
    <property type="match status" value="1"/>
</dbReference>
<dbReference type="InterPro" id="IPR050090">
    <property type="entry name" value="Tyrosine_recombinase_XerCD"/>
</dbReference>
<evidence type="ECO:0000256" key="1">
    <source>
        <dbReference type="ARBA" id="ARBA00008857"/>
    </source>
</evidence>
<dbReference type="EMBL" id="JBHUIM010000002">
    <property type="protein sequence ID" value="MFD2247194.1"/>
    <property type="molecule type" value="Genomic_DNA"/>
</dbReference>
<dbReference type="Gene3D" id="1.10.443.10">
    <property type="entry name" value="Intergrase catalytic core"/>
    <property type="match status" value="1"/>
</dbReference>
<proteinExistence type="inferred from homology"/>
<reference evidence="6" key="1">
    <citation type="journal article" date="2019" name="Int. J. Syst. Evol. Microbiol.">
        <title>The Global Catalogue of Microorganisms (GCM) 10K type strain sequencing project: providing services to taxonomists for standard genome sequencing and annotation.</title>
        <authorList>
            <consortium name="The Broad Institute Genomics Platform"/>
            <consortium name="The Broad Institute Genome Sequencing Center for Infectious Disease"/>
            <person name="Wu L."/>
            <person name="Ma J."/>
        </authorList>
    </citation>
    <scope>NUCLEOTIDE SEQUENCE [LARGE SCALE GENOMIC DNA]</scope>
    <source>
        <strain evidence="6">CGMCC 4.1782</strain>
    </source>
</reference>
<dbReference type="InterPro" id="IPR002104">
    <property type="entry name" value="Integrase_catalytic"/>
</dbReference>
<dbReference type="InterPro" id="IPR010998">
    <property type="entry name" value="Integrase_recombinase_N"/>
</dbReference>
<dbReference type="CDD" id="cd01185">
    <property type="entry name" value="INTN1_C_like"/>
    <property type="match status" value="1"/>
</dbReference>
<evidence type="ECO:0000256" key="3">
    <source>
        <dbReference type="ARBA" id="ARBA00023172"/>
    </source>
</evidence>
<evidence type="ECO:0000256" key="2">
    <source>
        <dbReference type="ARBA" id="ARBA00023125"/>
    </source>
</evidence>
<dbReference type="Pfam" id="PF13102">
    <property type="entry name" value="Phage_int_SAM_5"/>
    <property type="match status" value="1"/>
</dbReference>
<keyword evidence="2" id="KW-0238">DNA-binding</keyword>
<organism evidence="5 6">
    <name type="scientific">Pontibacter ruber</name>
    <dbReference type="NCBI Taxonomy" id="1343895"/>
    <lineage>
        <taxon>Bacteria</taxon>
        <taxon>Pseudomonadati</taxon>
        <taxon>Bacteroidota</taxon>
        <taxon>Cytophagia</taxon>
        <taxon>Cytophagales</taxon>
        <taxon>Hymenobacteraceae</taxon>
        <taxon>Pontibacter</taxon>
    </lineage>
</organism>
<dbReference type="RefSeq" id="WP_250430130.1">
    <property type="nucleotide sequence ID" value="NZ_JALPRR010000003.1"/>
</dbReference>
<dbReference type="InterPro" id="IPR035386">
    <property type="entry name" value="Arm-DNA-bind_5"/>
</dbReference>
<dbReference type="PROSITE" id="PS51898">
    <property type="entry name" value="TYR_RECOMBINASE"/>
    <property type="match status" value="1"/>
</dbReference>
<dbReference type="InterPro" id="IPR025269">
    <property type="entry name" value="SAM-like_dom"/>
</dbReference>
<dbReference type="Proteomes" id="UP001597374">
    <property type="component" value="Unassembled WGS sequence"/>
</dbReference>
<dbReference type="InterPro" id="IPR011010">
    <property type="entry name" value="DNA_brk_join_enz"/>
</dbReference>
<keyword evidence="6" id="KW-1185">Reference proteome</keyword>
<evidence type="ECO:0000259" key="4">
    <source>
        <dbReference type="PROSITE" id="PS51898"/>
    </source>
</evidence>
<comment type="similarity">
    <text evidence="1">Belongs to the 'phage' integrase family.</text>
</comment>
<gene>
    <name evidence="5" type="ORF">ACFSKP_13080</name>
</gene>